<evidence type="ECO:0000256" key="3">
    <source>
        <dbReference type="PROSITE-ProRule" id="PRU00339"/>
    </source>
</evidence>
<evidence type="ECO:0000313" key="6">
    <source>
        <dbReference type="Proteomes" id="UP000603317"/>
    </source>
</evidence>
<dbReference type="Gene3D" id="1.25.40.10">
    <property type="entry name" value="Tetratricopeptide repeat domain"/>
    <property type="match status" value="2"/>
</dbReference>
<dbReference type="InterPro" id="IPR051685">
    <property type="entry name" value="Ycf3/AcsC/BcsC/TPR_MFPF"/>
</dbReference>
<evidence type="ECO:0000313" key="5">
    <source>
        <dbReference type="EMBL" id="GGA03365.1"/>
    </source>
</evidence>
<reference evidence="6" key="1">
    <citation type="journal article" date="2019" name="Int. J. Syst. Evol. Microbiol.">
        <title>The Global Catalogue of Microorganisms (GCM) 10K type strain sequencing project: providing services to taxonomists for standard genome sequencing and annotation.</title>
        <authorList>
            <consortium name="The Broad Institute Genomics Platform"/>
            <consortium name="The Broad Institute Genome Sequencing Center for Infectious Disease"/>
            <person name="Wu L."/>
            <person name="Ma J."/>
        </authorList>
    </citation>
    <scope>NUCLEOTIDE SEQUENCE [LARGE SCALE GENOMIC DNA]</scope>
    <source>
        <strain evidence="6">CGMCC 1.15297</strain>
    </source>
</reference>
<evidence type="ECO:0008006" key="7">
    <source>
        <dbReference type="Google" id="ProtNLM"/>
    </source>
</evidence>
<dbReference type="PANTHER" id="PTHR44943:SF8">
    <property type="entry name" value="TPR REPEAT-CONTAINING PROTEIN MJ0263"/>
    <property type="match status" value="1"/>
</dbReference>
<comment type="caution">
    <text evidence="5">The sequence shown here is derived from an EMBL/GenBank/DDBJ whole genome shotgun (WGS) entry which is preliminary data.</text>
</comment>
<dbReference type="SMART" id="SM00028">
    <property type="entry name" value="TPR"/>
    <property type="match status" value="7"/>
</dbReference>
<evidence type="ECO:0000256" key="1">
    <source>
        <dbReference type="ARBA" id="ARBA00022737"/>
    </source>
</evidence>
<dbReference type="SUPFAM" id="SSF48452">
    <property type="entry name" value="TPR-like"/>
    <property type="match status" value="2"/>
</dbReference>
<feature type="chain" id="PRO_5045200252" description="Tetratricopeptide repeat protein" evidence="4">
    <location>
        <begin position="23"/>
        <end position="508"/>
    </location>
</feature>
<evidence type="ECO:0000256" key="4">
    <source>
        <dbReference type="SAM" id="SignalP"/>
    </source>
</evidence>
<dbReference type="RefSeq" id="WP_188641682.1">
    <property type="nucleotide sequence ID" value="NZ_BMID01000001.1"/>
</dbReference>
<proteinExistence type="predicted"/>
<dbReference type="InterPro" id="IPR019734">
    <property type="entry name" value="TPR_rpt"/>
</dbReference>
<keyword evidence="2 3" id="KW-0802">TPR repeat</keyword>
<dbReference type="InterPro" id="IPR011990">
    <property type="entry name" value="TPR-like_helical_dom_sf"/>
</dbReference>
<dbReference type="PROSITE" id="PS51257">
    <property type="entry name" value="PROKAR_LIPOPROTEIN"/>
    <property type="match status" value="1"/>
</dbReference>
<sequence>MRRRPIVTISAAAALWLVGCSADPGDQFARAQDAFAAHRYDEARIDLVSALQQEPENVAMLELLARTQLSLGDGEGAQATLDRLAAVDGLPGDAPLLRGEAALLRGQFDEALSAVEDASGAEAWRIRAIARVGQGDPEAAAVAFGEGAALERPTARLLADYAIFALGNGALARARELADRAIAIDRNQIDALLANARVAVAEGDLGTALDAYVAARAAYPENRAALLGEAGVLGDLDRLDEMEQLIERAAEQAPDDPAVVYLRGRLAGERGEWAEVRRLFQLNERRLEGRDDAQILYAEALLELDQSELALARLRPVLRRDPRNVYARRLLTRAMIATGDGAGALSAIRPIADRAEASQTDLVLAARAARLAGSERASDYRVRARVPSPENIAAEIASADAALRARNWREAIAAYERVIEATGENNVLVLNNFAYALGEAGNRRRALEYAKKALALAPDNPSVLDTAGWLMVQTDGDREAAIRLLEKAARLAPKNRTIAEHLRLAKAD</sequence>
<accession>A0ABQ1F8F9</accession>
<organism evidence="5 6">
    <name type="scientific">Blastomonas marina</name>
    <dbReference type="NCBI Taxonomy" id="1867408"/>
    <lineage>
        <taxon>Bacteria</taxon>
        <taxon>Pseudomonadati</taxon>
        <taxon>Pseudomonadota</taxon>
        <taxon>Alphaproteobacteria</taxon>
        <taxon>Sphingomonadales</taxon>
        <taxon>Sphingomonadaceae</taxon>
        <taxon>Blastomonas</taxon>
    </lineage>
</organism>
<name>A0ABQ1F8F9_9SPHN</name>
<keyword evidence="1" id="KW-0677">Repeat</keyword>
<dbReference type="PANTHER" id="PTHR44943">
    <property type="entry name" value="CELLULOSE SYNTHASE OPERON PROTEIN C"/>
    <property type="match status" value="1"/>
</dbReference>
<keyword evidence="6" id="KW-1185">Reference proteome</keyword>
<feature type="signal peptide" evidence="4">
    <location>
        <begin position="1"/>
        <end position="22"/>
    </location>
</feature>
<gene>
    <name evidence="5" type="ORF">GCM10010923_10280</name>
</gene>
<feature type="repeat" description="TPR" evidence="3">
    <location>
        <begin position="427"/>
        <end position="460"/>
    </location>
</feature>
<dbReference type="Proteomes" id="UP000603317">
    <property type="component" value="Unassembled WGS sequence"/>
</dbReference>
<dbReference type="EMBL" id="BMID01000001">
    <property type="protein sequence ID" value="GGA03365.1"/>
    <property type="molecule type" value="Genomic_DNA"/>
</dbReference>
<dbReference type="Pfam" id="PF13432">
    <property type="entry name" value="TPR_16"/>
    <property type="match status" value="1"/>
</dbReference>
<protein>
    <recommendedName>
        <fullName evidence="7">Tetratricopeptide repeat protein</fullName>
    </recommendedName>
</protein>
<keyword evidence="4" id="KW-0732">Signal</keyword>
<dbReference type="PROSITE" id="PS50005">
    <property type="entry name" value="TPR"/>
    <property type="match status" value="1"/>
</dbReference>
<dbReference type="Pfam" id="PF14559">
    <property type="entry name" value="TPR_19"/>
    <property type="match status" value="2"/>
</dbReference>
<evidence type="ECO:0000256" key="2">
    <source>
        <dbReference type="ARBA" id="ARBA00022803"/>
    </source>
</evidence>